<evidence type="ECO:0000313" key="2">
    <source>
        <dbReference type="Proteomes" id="UP000294360"/>
    </source>
</evidence>
<protein>
    <submittedName>
        <fullName evidence="1">Uncharacterized protein</fullName>
    </submittedName>
</protein>
<proteinExistence type="predicted"/>
<name>A0A4U8YUV0_METTU</name>
<dbReference type="Proteomes" id="UP000294360">
    <property type="component" value="Chromosome"/>
</dbReference>
<dbReference type="EMBL" id="LR536450">
    <property type="protein sequence ID" value="VFU07005.1"/>
    <property type="molecule type" value="Genomic_DNA"/>
</dbReference>
<dbReference type="AlphaFoldDB" id="A0A4U8YUV0"/>
<reference evidence="1 2" key="1">
    <citation type="submission" date="2019-03" db="EMBL/GenBank/DDBJ databases">
        <authorList>
            <person name="Kox A.R. M."/>
        </authorList>
    </citation>
    <scope>NUCLEOTIDE SEQUENCE [LARGE SCALE GENOMIC DNA]</scope>
    <source>
        <strain evidence="1">MTUNDRAET4 annotated genome</strain>
    </source>
</reference>
<accession>A0A4U8YUV0</accession>
<dbReference type="KEGG" id="mtun:MTUNDRAET4_0112"/>
<gene>
    <name evidence="1" type="ORF">MTUNDRAET4_0112</name>
</gene>
<organism evidence="1 2">
    <name type="scientific">Methylocella tundrae</name>
    <dbReference type="NCBI Taxonomy" id="227605"/>
    <lineage>
        <taxon>Bacteria</taxon>
        <taxon>Pseudomonadati</taxon>
        <taxon>Pseudomonadota</taxon>
        <taxon>Alphaproteobacteria</taxon>
        <taxon>Hyphomicrobiales</taxon>
        <taxon>Beijerinckiaceae</taxon>
        <taxon>Methylocella</taxon>
    </lineage>
</organism>
<sequence length="267" mass="27056">MGFLSSLSRSSAPPVEKSAAGAAMPAQGFLPTLGATPSATGLSISQGTAMAVSAVYCCTTNRRAIAVGAGTIKSTLKATAARISGQALGALYYGVTPTVGQTAYSMAEAHSVPSATPWTVTIAPPGSGVFFSDQGVVYAATGLPFTRVATVTAAGQYSVVPATGVYTFGTADQSALVLISYGYTVTAAGQSIAVGNPILGNTVSFGGVLYFIDPTTNKTGSFSFYNAVSSKFSFGTKLTDFTLPDFEASLFVNAAGLLGNWSFPDGY</sequence>
<evidence type="ECO:0000313" key="1">
    <source>
        <dbReference type="EMBL" id="VFU07005.1"/>
    </source>
</evidence>